<dbReference type="PANTHER" id="PTHR10578">
    <property type="entry name" value="S -2-HYDROXY-ACID OXIDASE-RELATED"/>
    <property type="match status" value="1"/>
</dbReference>
<dbReference type="GO" id="GO:0005777">
    <property type="term" value="C:peroxisome"/>
    <property type="evidence" value="ECO:0007669"/>
    <property type="project" value="UniProtKB-ARBA"/>
</dbReference>
<reference evidence="10" key="1">
    <citation type="journal article" date="2013" name="Genome Biol. Evol.">
        <title>Punctuated emergences of genetic and phenotypic innovations in eumetazoan, bilaterian, euteleostome, and hominidae ancestors.</title>
        <authorList>
            <person name="Wenger Y."/>
            <person name="Galliot B."/>
        </authorList>
    </citation>
    <scope>NUCLEOTIDE SEQUENCE</scope>
    <source>
        <tissue evidence="10">Whole animals</tissue>
    </source>
</reference>
<evidence type="ECO:0000256" key="3">
    <source>
        <dbReference type="ARBA" id="ARBA00023002"/>
    </source>
</evidence>
<feature type="domain" description="FMN hydroxy acid dehydrogenase" evidence="9">
    <location>
        <begin position="1"/>
        <end position="362"/>
    </location>
</feature>
<evidence type="ECO:0000256" key="1">
    <source>
        <dbReference type="ARBA" id="ARBA00001917"/>
    </source>
</evidence>
<name>T2M3Q1_HYDVU</name>
<dbReference type="GO" id="GO:0010181">
    <property type="term" value="F:FMN binding"/>
    <property type="evidence" value="ECO:0007669"/>
    <property type="project" value="InterPro"/>
</dbReference>
<keyword evidence="3" id="KW-0560">Oxidoreductase</keyword>
<proteinExistence type="evidence at transcript level"/>
<feature type="binding site" evidence="8">
    <location>
        <begin position="79"/>
        <end position="81"/>
    </location>
    <ligand>
        <name>FMN</name>
        <dbReference type="ChEBI" id="CHEBI:58210"/>
    </ligand>
</feature>
<dbReference type="PROSITE" id="PS00557">
    <property type="entry name" value="FMN_HYDROXY_ACID_DH_1"/>
    <property type="match status" value="1"/>
</dbReference>
<dbReference type="KEGG" id="hmg:100211966"/>
<dbReference type="SUPFAM" id="SSF51395">
    <property type="entry name" value="FMN-linked oxidoreductases"/>
    <property type="match status" value="1"/>
</dbReference>
<evidence type="ECO:0000256" key="7">
    <source>
        <dbReference type="PIRSR" id="PIRSR000138-1"/>
    </source>
</evidence>
<sequence>MRQNPVNLEDLNQIANERLDFNAKNYYQSGADGEQTLHENCNSFDRLRIRPRVLLGVSKVNTETKVCGQNIKIPICVAPSAMQKMAHSDGEIGVAKAVASFGTSMGVSTFSTTSYEDISAAAPNAVLLMQLYVYKDKELSKWLIQRAEKAGYKAILFTVDAPKLGQRIADVRHKFKLPDHLQLANLKGYDGHQISSENSSGLMEYVNKQIDPSINWDSIKWIRSITSLPIFLKGILTKEDAIESLKYDIQGIIVSNHGGRQLDGCPATIEALPEIVKAVNGKIDVYLDGGIRKGTDIFKALALGAKAVFIGRPALWGLAYNGEDGVKTVLQILKDELERAMILAGCSSLEDIKPCMVVHESYYWSNSKL</sequence>
<feature type="binding site" evidence="8">
    <location>
        <begin position="288"/>
        <end position="292"/>
    </location>
    <ligand>
        <name>FMN</name>
        <dbReference type="ChEBI" id="CHEBI:58210"/>
    </ligand>
</feature>
<dbReference type="InterPro" id="IPR008259">
    <property type="entry name" value="FMN_hydac_DH_AS"/>
</dbReference>
<keyword evidence="8" id="KW-0288">FMN</keyword>
<feature type="binding site" evidence="8">
    <location>
        <position position="130"/>
    </location>
    <ligand>
        <name>FMN</name>
        <dbReference type="ChEBI" id="CHEBI:58210"/>
    </ligand>
</feature>
<dbReference type="OrthoDB" id="25826at2759"/>
<dbReference type="PIRSF" id="PIRSF000138">
    <property type="entry name" value="Al-hdrx_acd_dh"/>
    <property type="match status" value="1"/>
</dbReference>
<accession>T2M3Q1</accession>
<evidence type="ECO:0000259" key="9">
    <source>
        <dbReference type="PROSITE" id="PS51349"/>
    </source>
</evidence>
<feature type="binding site" evidence="8">
    <location>
        <position position="257"/>
    </location>
    <ligand>
        <name>glyoxylate</name>
        <dbReference type="ChEBI" id="CHEBI:36655"/>
    </ligand>
</feature>
<comment type="similarity">
    <text evidence="4">Belongs to the FMN-dependent alpha-hydroxy acid dehydrogenase family.</text>
</comment>
<feature type="binding site" evidence="8">
    <location>
        <position position="132"/>
    </location>
    <ligand>
        <name>glyoxylate</name>
        <dbReference type="ChEBI" id="CHEBI:36655"/>
    </ligand>
</feature>
<dbReference type="Gene3D" id="3.20.20.70">
    <property type="entry name" value="Aldolase class I"/>
    <property type="match status" value="1"/>
</dbReference>
<feature type="binding site" evidence="8">
    <location>
        <begin position="311"/>
        <end position="312"/>
    </location>
    <ligand>
        <name>FMN</name>
        <dbReference type="ChEBI" id="CHEBI:58210"/>
    </ligand>
</feature>
<dbReference type="AlphaFoldDB" id="T2M3Q1"/>
<dbReference type="PANTHER" id="PTHR10578:SF149">
    <property type="entry name" value="2-HYDROXYACID OXIDASE 2"/>
    <property type="match status" value="1"/>
</dbReference>
<dbReference type="InterPro" id="IPR000262">
    <property type="entry name" value="FMN-dep_DH"/>
</dbReference>
<evidence type="ECO:0000256" key="6">
    <source>
        <dbReference type="ARBA" id="ARBA00029327"/>
    </source>
</evidence>
<dbReference type="EMBL" id="HAAD01000444">
    <property type="protein sequence ID" value="CDG66676.1"/>
    <property type="molecule type" value="mRNA"/>
</dbReference>
<feature type="binding site" evidence="8">
    <location>
        <position position="233"/>
    </location>
    <ligand>
        <name>FMN</name>
        <dbReference type="ChEBI" id="CHEBI:58210"/>
    </ligand>
</feature>
<dbReference type="Pfam" id="PF01070">
    <property type="entry name" value="FMN_dh"/>
    <property type="match status" value="1"/>
</dbReference>
<gene>
    <name evidence="10" type="primary">HAO1</name>
</gene>
<feature type="binding site" evidence="8">
    <location>
        <position position="167"/>
    </location>
    <ligand>
        <name>glyoxylate</name>
        <dbReference type="ChEBI" id="CHEBI:36655"/>
    </ligand>
</feature>
<dbReference type="InterPro" id="IPR037396">
    <property type="entry name" value="FMN_HAD"/>
</dbReference>
<comment type="catalytic activity">
    <reaction evidence="6">
        <text>2-hydroxyoctanoate + O2 = 2-oxooctanoate + H2O2</text>
        <dbReference type="Rhea" id="RHEA:67940"/>
        <dbReference type="ChEBI" id="CHEBI:15379"/>
        <dbReference type="ChEBI" id="CHEBI:16240"/>
        <dbReference type="ChEBI" id="CHEBI:133514"/>
        <dbReference type="ChEBI" id="CHEBI:176689"/>
    </reaction>
    <physiologicalReaction direction="left-to-right" evidence="6">
        <dbReference type="Rhea" id="RHEA:67941"/>
    </physiologicalReaction>
</comment>
<organism evidence="10">
    <name type="scientific">Hydra vulgaris</name>
    <name type="common">Hydra</name>
    <name type="synonym">Hydra attenuata</name>
    <dbReference type="NCBI Taxonomy" id="6087"/>
    <lineage>
        <taxon>Eukaryota</taxon>
        <taxon>Metazoa</taxon>
        <taxon>Cnidaria</taxon>
        <taxon>Hydrozoa</taxon>
        <taxon>Hydroidolina</taxon>
        <taxon>Anthoathecata</taxon>
        <taxon>Aplanulata</taxon>
        <taxon>Hydridae</taxon>
        <taxon>Hydra</taxon>
    </lineage>
</organism>
<dbReference type="CDD" id="cd02809">
    <property type="entry name" value="alpha_hydroxyacid_oxid_FMN"/>
    <property type="match status" value="1"/>
</dbReference>
<feature type="binding site" evidence="8">
    <location>
        <position position="26"/>
    </location>
    <ligand>
        <name>glyoxylate</name>
        <dbReference type="ChEBI" id="CHEBI:36655"/>
    </ligand>
</feature>
<feature type="active site" description="Proton acceptor" evidence="7">
    <location>
        <position position="257"/>
    </location>
</feature>
<feature type="binding site" evidence="8">
    <location>
        <position position="260"/>
    </location>
    <ligand>
        <name>glyoxylate</name>
        <dbReference type="ChEBI" id="CHEBI:36655"/>
    </ligand>
</feature>
<feature type="binding site" evidence="8">
    <location>
        <position position="255"/>
    </location>
    <ligand>
        <name>FMN</name>
        <dbReference type="ChEBI" id="CHEBI:58210"/>
    </ligand>
</feature>
<evidence type="ECO:0000313" key="10">
    <source>
        <dbReference type="EMBL" id="CDG66676.1"/>
    </source>
</evidence>
<evidence type="ECO:0000256" key="2">
    <source>
        <dbReference type="ARBA" id="ARBA00013087"/>
    </source>
</evidence>
<feature type="binding site" evidence="8">
    <location>
        <position position="158"/>
    </location>
    <ligand>
        <name>FMN</name>
        <dbReference type="ChEBI" id="CHEBI:58210"/>
    </ligand>
</feature>
<protein>
    <recommendedName>
        <fullName evidence="2">(S)-2-hydroxy-acid oxidase</fullName>
        <ecNumber evidence="2">1.1.3.15</ecNumber>
    </recommendedName>
</protein>
<dbReference type="EC" id="1.1.3.15" evidence="2"/>
<dbReference type="InterPro" id="IPR012133">
    <property type="entry name" value="Alpha-hydoxy_acid_DH_FMN"/>
</dbReference>
<comment type="cofactor">
    <cofactor evidence="1">
        <name>FMN</name>
        <dbReference type="ChEBI" id="CHEBI:58210"/>
    </cofactor>
</comment>
<dbReference type="InterPro" id="IPR013785">
    <property type="entry name" value="Aldolase_TIM"/>
</dbReference>
<dbReference type="GO" id="GO:0003973">
    <property type="term" value="F:(S)-2-hydroxy-acid oxidase activity"/>
    <property type="evidence" value="ECO:0007669"/>
    <property type="project" value="UniProtKB-EC"/>
</dbReference>
<evidence type="ECO:0000256" key="4">
    <source>
        <dbReference type="ARBA" id="ARBA00024042"/>
    </source>
</evidence>
<feature type="binding site" evidence="8">
    <location>
        <position position="108"/>
    </location>
    <ligand>
        <name>FMN</name>
        <dbReference type="ChEBI" id="CHEBI:58210"/>
    </ligand>
</feature>
<dbReference type="OMA" id="WFQLYWL"/>
<evidence type="ECO:0000256" key="8">
    <source>
        <dbReference type="PIRSR" id="PIRSR000138-2"/>
    </source>
</evidence>
<keyword evidence="8" id="KW-0285">Flavoprotein</keyword>
<evidence type="ECO:0000256" key="5">
    <source>
        <dbReference type="ARBA" id="ARBA00029325"/>
    </source>
</evidence>
<dbReference type="PROSITE" id="PS51349">
    <property type="entry name" value="FMN_HYDROXY_ACID_DH_2"/>
    <property type="match status" value="1"/>
</dbReference>
<dbReference type="FunFam" id="3.20.20.70:FF:000056">
    <property type="entry name" value="hydroxyacid oxidase 2"/>
    <property type="match status" value="1"/>
</dbReference>
<comment type="catalytic activity">
    <reaction evidence="5">
        <text>a (2S)-2-hydroxycarboxylate + O2 = a 2-oxocarboxylate + H2O2</text>
        <dbReference type="Rhea" id="RHEA:16789"/>
        <dbReference type="ChEBI" id="CHEBI:15379"/>
        <dbReference type="ChEBI" id="CHEBI:16240"/>
        <dbReference type="ChEBI" id="CHEBI:35179"/>
        <dbReference type="ChEBI" id="CHEBI:58123"/>
        <dbReference type="EC" id="1.1.3.15"/>
    </reaction>
    <physiologicalReaction direction="left-to-right" evidence="5">
        <dbReference type="Rhea" id="RHEA:16790"/>
    </physiologicalReaction>
</comment>